<sequence length="65" mass="7425">MFIAILISLISAVYFYVQAFKHALSPKRWALAGLLGGPFLLPLFKMQKHMAWRRVAGFENAFLRA</sequence>
<dbReference type="RefSeq" id="WP_131258263.1">
    <property type="nucleotide sequence ID" value="NZ_JBHSUS010000001.1"/>
</dbReference>
<dbReference type="Proteomes" id="UP001596364">
    <property type="component" value="Unassembled WGS sequence"/>
</dbReference>
<reference evidence="3" key="1">
    <citation type="journal article" date="2019" name="Int. J. Syst. Evol. Microbiol.">
        <title>The Global Catalogue of Microorganisms (GCM) 10K type strain sequencing project: providing services to taxonomists for standard genome sequencing and annotation.</title>
        <authorList>
            <consortium name="The Broad Institute Genomics Platform"/>
            <consortium name="The Broad Institute Genome Sequencing Center for Infectious Disease"/>
            <person name="Wu L."/>
            <person name="Ma J."/>
        </authorList>
    </citation>
    <scope>NUCLEOTIDE SEQUENCE [LARGE SCALE GENOMIC DNA]</scope>
    <source>
        <strain evidence="3">CGMCC 1.16031</strain>
    </source>
</reference>
<keyword evidence="3" id="KW-1185">Reference proteome</keyword>
<organism evidence="2 3">
    <name type="scientific">Pseudobowmanella zhangzhouensis</name>
    <dbReference type="NCBI Taxonomy" id="1537679"/>
    <lineage>
        <taxon>Bacteria</taxon>
        <taxon>Pseudomonadati</taxon>
        <taxon>Pseudomonadota</taxon>
        <taxon>Gammaproteobacteria</taxon>
        <taxon>Alteromonadales</taxon>
        <taxon>Alteromonadaceae</taxon>
    </lineage>
</organism>
<comment type="caution">
    <text evidence="2">The sequence shown here is derived from an EMBL/GenBank/DDBJ whole genome shotgun (WGS) entry which is preliminary data.</text>
</comment>
<proteinExistence type="predicted"/>
<keyword evidence="1" id="KW-0812">Transmembrane</keyword>
<evidence type="ECO:0000313" key="3">
    <source>
        <dbReference type="Proteomes" id="UP001596364"/>
    </source>
</evidence>
<dbReference type="EMBL" id="JBHSUS010000001">
    <property type="protein sequence ID" value="MFC6440467.1"/>
    <property type="molecule type" value="Genomic_DNA"/>
</dbReference>
<protein>
    <submittedName>
        <fullName evidence="2">Uncharacterized protein</fullName>
    </submittedName>
</protein>
<accession>A0ABW1XJT7</accession>
<keyword evidence="1" id="KW-1133">Transmembrane helix</keyword>
<evidence type="ECO:0000256" key="1">
    <source>
        <dbReference type="SAM" id="Phobius"/>
    </source>
</evidence>
<gene>
    <name evidence="2" type="ORF">ACFP85_09950</name>
</gene>
<evidence type="ECO:0000313" key="2">
    <source>
        <dbReference type="EMBL" id="MFC6440467.1"/>
    </source>
</evidence>
<name>A0ABW1XJT7_9ALTE</name>
<keyword evidence="1" id="KW-0472">Membrane</keyword>
<feature type="transmembrane region" description="Helical" evidence="1">
    <location>
        <begin position="29"/>
        <end position="44"/>
    </location>
</feature>